<proteinExistence type="predicted"/>
<protein>
    <submittedName>
        <fullName evidence="3">Uncharacterized protein</fullName>
    </submittedName>
</protein>
<feature type="region of interest" description="Disordered" evidence="1">
    <location>
        <begin position="42"/>
        <end position="69"/>
    </location>
</feature>
<reference evidence="3" key="1">
    <citation type="submission" date="2019-06" db="EMBL/GenBank/DDBJ databases">
        <authorList>
            <person name="Zheng W."/>
        </authorList>
    </citation>
    <scope>NUCLEOTIDE SEQUENCE</scope>
    <source>
        <strain evidence="3">QDHG01</strain>
    </source>
</reference>
<feature type="compositionally biased region" description="Basic and acidic residues" evidence="1">
    <location>
        <begin position="210"/>
        <end position="228"/>
    </location>
</feature>
<keyword evidence="2" id="KW-0812">Transmembrane</keyword>
<keyword evidence="2" id="KW-0472">Membrane</keyword>
<sequence>MSKKRRAVKGVIEDYSEMGKDYKMADEKVSQFNAPVKKRFQANQAQQNNFEEPASTMERQRRPSKMGPSMIKNKFKQMKSQEAIYDYMVVTQQQHSKDGGPVNIGGLSAQVVEEELDNEEKRRINRKLGYDVQKLPKDSRMQVQPVPPPILRQADFGNYDNMPLPPPSIAMGAPISIPAPDQQRITREHQNEVSERAIQSNKLLDSLSGADKDDILNRDKQPEPQRQDSLEQLVFPNPAFPVATYIYGEGMNMQKNRRNSGEQIVMPSHNIVKEDSQWEGSMILKTEPADVGPNIKNLDYNLSTHENYLKGVTTFLNLENDIGLYSLDRAIGSNEIGVAGIHILSPDLRKEYGNKKYMLRAYISGAKRFEYLLGKLFFILAIVLSFKLYMILTISEYRRIAKAFNAASINTSLDPSIKQSDTLYN</sequence>
<evidence type="ECO:0000256" key="1">
    <source>
        <dbReference type="SAM" id="MobiDB-lite"/>
    </source>
</evidence>
<dbReference type="AlphaFoldDB" id="A0A8J8NE58"/>
<keyword evidence="2" id="KW-1133">Transmembrane helix</keyword>
<evidence type="ECO:0000256" key="2">
    <source>
        <dbReference type="SAM" id="Phobius"/>
    </source>
</evidence>
<name>A0A8J8NE58_HALGN</name>
<comment type="caution">
    <text evidence="3">The sequence shown here is derived from an EMBL/GenBank/DDBJ whole genome shotgun (WGS) entry which is preliminary data.</text>
</comment>
<feature type="transmembrane region" description="Helical" evidence="2">
    <location>
        <begin position="372"/>
        <end position="392"/>
    </location>
</feature>
<evidence type="ECO:0000313" key="4">
    <source>
        <dbReference type="Proteomes" id="UP000785679"/>
    </source>
</evidence>
<dbReference type="Proteomes" id="UP000785679">
    <property type="component" value="Unassembled WGS sequence"/>
</dbReference>
<dbReference type="EMBL" id="RRYP01020114">
    <property type="protein sequence ID" value="TNV73031.1"/>
    <property type="molecule type" value="Genomic_DNA"/>
</dbReference>
<feature type="region of interest" description="Disordered" evidence="1">
    <location>
        <begin position="184"/>
        <end position="228"/>
    </location>
</feature>
<evidence type="ECO:0000313" key="3">
    <source>
        <dbReference type="EMBL" id="TNV73031.1"/>
    </source>
</evidence>
<organism evidence="3 4">
    <name type="scientific">Halteria grandinella</name>
    <dbReference type="NCBI Taxonomy" id="5974"/>
    <lineage>
        <taxon>Eukaryota</taxon>
        <taxon>Sar</taxon>
        <taxon>Alveolata</taxon>
        <taxon>Ciliophora</taxon>
        <taxon>Intramacronucleata</taxon>
        <taxon>Spirotrichea</taxon>
        <taxon>Stichotrichia</taxon>
        <taxon>Sporadotrichida</taxon>
        <taxon>Halteriidae</taxon>
        <taxon>Halteria</taxon>
    </lineage>
</organism>
<gene>
    <name evidence="3" type="ORF">FGO68_gene2720</name>
</gene>
<accession>A0A8J8NE58</accession>
<feature type="compositionally biased region" description="Basic and acidic residues" evidence="1">
    <location>
        <begin position="184"/>
        <end position="195"/>
    </location>
</feature>
<keyword evidence="4" id="KW-1185">Reference proteome</keyword>